<dbReference type="VEuPathDB" id="FungiDB:MUCCIDRAFT_104987"/>
<dbReference type="Proteomes" id="UP000077051">
    <property type="component" value="Unassembled WGS sequence"/>
</dbReference>
<protein>
    <submittedName>
        <fullName evidence="1">Uncharacterized protein</fullName>
    </submittedName>
</protein>
<name>A0A162ZVJ0_MUCCL</name>
<organism evidence="1 2">
    <name type="scientific">Mucor lusitanicus CBS 277.49</name>
    <dbReference type="NCBI Taxonomy" id="747725"/>
    <lineage>
        <taxon>Eukaryota</taxon>
        <taxon>Fungi</taxon>
        <taxon>Fungi incertae sedis</taxon>
        <taxon>Mucoromycota</taxon>
        <taxon>Mucoromycotina</taxon>
        <taxon>Mucoromycetes</taxon>
        <taxon>Mucorales</taxon>
        <taxon>Mucorineae</taxon>
        <taxon>Mucoraceae</taxon>
        <taxon>Mucor</taxon>
    </lineage>
</organism>
<keyword evidence="2" id="KW-1185">Reference proteome</keyword>
<reference evidence="1 2" key="1">
    <citation type="submission" date="2015-06" db="EMBL/GenBank/DDBJ databases">
        <title>Expansion of signal transduction pathways in fungi by whole-genome duplication.</title>
        <authorList>
            <consortium name="DOE Joint Genome Institute"/>
            <person name="Corrochano L.M."/>
            <person name="Kuo A."/>
            <person name="Marcet-Houben M."/>
            <person name="Polaino S."/>
            <person name="Salamov A."/>
            <person name="Villalobos J.M."/>
            <person name="Alvarez M.I."/>
            <person name="Avalos J."/>
            <person name="Benito E.P."/>
            <person name="Benoit I."/>
            <person name="Burger G."/>
            <person name="Camino L.P."/>
            <person name="Canovas D."/>
            <person name="Cerda-Olmedo E."/>
            <person name="Cheng J.-F."/>
            <person name="Dominguez A."/>
            <person name="Elias M."/>
            <person name="Eslava A.P."/>
            <person name="Glaser F."/>
            <person name="Grimwood J."/>
            <person name="Gutierrez G."/>
            <person name="Heitman J."/>
            <person name="Henrissat B."/>
            <person name="Iturriaga E.A."/>
            <person name="Lang B.F."/>
            <person name="Lavin J.L."/>
            <person name="Lee S."/>
            <person name="Li W."/>
            <person name="Lindquist E."/>
            <person name="Lopez-Garcia S."/>
            <person name="Luque E.M."/>
            <person name="Marcos A.T."/>
            <person name="Martin J."/>
            <person name="Mccluskey K."/>
            <person name="Medina H.R."/>
            <person name="Miralles-Duran A."/>
            <person name="Miyazaki A."/>
            <person name="Munoz-Torres E."/>
            <person name="Oguiza J.A."/>
            <person name="Ohm R."/>
            <person name="Olmedo M."/>
            <person name="Orejas M."/>
            <person name="Ortiz-Castellanos L."/>
            <person name="Pisabarro A.G."/>
            <person name="Rodriguez-Romero J."/>
            <person name="Ruiz-Herrera J."/>
            <person name="Ruiz-Vazquez R."/>
            <person name="Sanz C."/>
            <person name="Schackwitz W."/>
            <person name="Schmutz J."/>
            <person name="Shahriari M."/>
            <person name="Shelest E."/>
            <person name="Silva-Franco F."/>
            <person name="Soanes D."/>
            <person name="Syed K."/>
            <person name="Tagua V.G."/>
            <person name="Talbot N.J."/>
            <person name="Thon M."/>
            <person name="De Vries R.P."/>
            <person name="Wiebenga A."/>
            <person name="Yadav J.S."/>
            <person name="Braun E.L."/>
            <person name="Baker S."/>
            <person name="Garre V."/>
            <person name="Horwitz B."/>
            <person name="Torres-Martinez S."/>
            <person name="Idnurm A."/>
            <person name="Herrera-Estrella A."/>
            <person name="Gabaldon T."/>
            <person name="Grigoriev I.V."/>
        </authorList>
    </citation>
    <scope>NUCLEOTIDE SEQUENCE [LARGE SCALE GENOMIC DNA]</scope>
    <source>
        <strain evidence="1 2">CBS 277.49</strain>
    </source>
</reference>
<comment type="caution">
    <text evidence="1">The sequence shown here is derived from an EMBL/GenBank/DDBJ whole genome shotgun (WGS) entry which is preliminary data.</text>
</comment>
<evidence type="ECO:0000313" key="2">
    <source>
        <dbReference type="Proteomes" id="UP000077051"/>
    </source>
</evidence>
<proteinExistence type="predicted"/>
<dbReference type="EMBL" id="AMYB01000001">
    <property type="protein sequence ID" value="OAD08037.1"/>
    <property type="molecule type" value="Genomic_DNA"/>
</dbReference>
<sequence length="230" mass="25647">MSGCARTQNSRFKIPIDPTTPHSNPLVTMLAIHVNNQNRSAYHQIPLLLPAAGRSFTKSRRTNTIDLIYHSIDMLPQDFDHATINHATGLTIPLQTIVYTPAASTFKFPTKFRSMIADDVFHLHPTHRFLHWKDPADSSLAPWNPAPSQPILGLERGAIRLQPFFIPLYIPAPTSTIVSTAISFRPLAYWLLLDMDLHNPLARCTSKTFLEACSLSIVPPTYLLDIAASA</sequence>
<gene>
    <name evidence="1" type="ORF">MUCCIDRAFT_104987</name>
</gene>
<dbReference type="AlphaFoldDB" id="A0A162ZVJ0"/>
<dbReference type="OrthoDB" id="10387230at2759"/>
<evidence type="ECO:0000313" key="1">
    <source>
        <dbReference type="EMBL" id="OAD08037.1"/>
    </source>
</evidence>
<accession>A0A162ZVJ0</accession>